<evidence type="ECO:0000313" key="8">
    <source>
        <dbReference type="Proteomes" id="UP000427769"/>
    </source>
</evidence>
<dbReference type="SUPFAM" id="SSF161098">
    <property type="entry name" value="MetI-like"/>
    <property type="match status" value="1"/>
</dbReference>
<comment type="subcellular location">
    <subcellularLocation>
        <location evidence="1">Cell membrane</location>
        <topology evidence="1">Multi-pass membrane protein</topology>
    </subcellularLocation>
</comment>
<dbReference type="Proteomes" id="UP000427769">
    <property type="component" value="Chromosome"/>
</dbReference>
<feature type="transmembrane region" description="Helical" evidence="5">
    <location>
        <begin position="200"/>
        <end position="225"/>
    </location>
</feature>
<dbReference type="EMBL" id="AP021875">
    <property type="protein sequence ID" value="BBO78024.1"/>
    <property type="molecule type" value="Genomic_DNA"/>
</dbReference>
<dbReference type="OrthoDB" id="9781724at2"/>
<dbReference type="PANTHER" id="PTHR43632">
    <property type="entry name" value="PERMEASE COMPONENT OF TUNGSTATE ABC TRANSPORTER"/>
    <property type="match status" value="1"/>
</dbReference>
<dbReference type="GO" id="GO:0005886">
    <property type="term" value="C:plasma membrane"/>
    <property type="evidence" value="ECO:0007669"/>
    <property type="project" value="UniProtKB-SubCell"/>
</dbReference>
<feature type="domain" description="ABC transmembrane type-1" evidence="6">
    <location>
        <begin position="26"/>
        <end position="222"/>
    </location>
</feature>
<proteinExistence type="predicted"/>
<accession>A0A5K7ZI64</accession>
<evidence type="ECO:0000256" key="5">
    <source>
        <dbReference type="SAM" id="Phobius"/>
    </source>
</evidence>
<dbReference type="PROSITE" id="PS50928">
    <property type="entry name" value="ABC_TM1"/>
    <property type="match status" value="1"/>
</dbReference>
<dbReference type="InterPro" id="IPR000515">
    <property type="entry name" value="MetI-like"/>
</dbReference>
<evidence type="ECO:0000256" key="1">
    <source>
        <dbReference type="ARBA" id="ARBA00004651"/>
    </source>
</evidence>
<dbReference type="KEGG" id="dwd:DSCW_54410"/>
<feature type="transmembrane region" description="Helical" evidence="5">
    <location>
        <begin position="97"/>
        <end position="123"/>
    </location>
</feature>
<evidence type="ECO:0000313" key="7">
    <source>
        <dbReference type="EMBL" id="BBO78024.1"/>
    </source>
</evidence>
<evidence type="ECO:0000256" key="2">
    <source>
        <dbReference type="ARBA" id="ARBA00022692"/>
    </source>
</evidence>
<keyword evidence="4 5" id="KW-0472">Membrane</keyword>
<dbReference type="RefSeq" id="WP_155306700.1">
    <property type="nucleotide sequence ID" value="NZ_AP021875.1"/>
</dbReference>
<keyword evidence="2 5" id="KW-0812">Transmembrane</keyword>
<dbReference type="Gene3D" id="1.10.3720.10">
    <property type="entry name" value="MetI-like"/>
    <property type="match status" value="1"/>
</dbReference>
<protein>
    <submittedName>
        <fullName evidence="7">ABC transporter permease</fullName>
    </submittedName>
</protein>
<dbReference type="InterPro" id="IPR035906">
    <property type="entry name" value="MetI-like_sf"/>
</dbReference>
<evidence type="ECO:0000256" key="4">
    <source>
        <dbReference type="ARBA" id="ARBA00023136"/>
    </source>
</evidence>
<gene>
    <name evidence="7" type="ORF">DSCW_54410</name>
</gene>
<feature type="transmembrane region" description="Helical" evidence="5">
    <location>
        <begin position="37"/>
        <end position="56"/>
    </location>
</feature>
<feature type="transmembrane region" description="Helical" evidence="5">
    <location>
        <begin position="144"/>
        <end position="165"/>
    </location>
</feature>
<dbReference type="NCBIfam" id="NF038017">
    <property type="entry name" value="ABC_perm1"/>
    <property type="match status" value="1"/>
</dbReference>
<reference evidence="7 8" key="1">
    <citation type="submission" date="2019-11" db="EMBL/GenBank/DDBJ databases">
        <title>Comparative genomics of hydrocarbon-degrading Desulfosarcina strains.</title>
        <authorList>
            <person name="Watanabe M."/>
            <person name="Kojima H."/>
            <person name="Fukui M."/>
        </authorList>
    </citation>
    <scope>NUCLEOTIDE SEQUENCE [LARGE SCALE GENOMIC DNA]</scope>
    <source>
        <strain evidence="7 8">PP31</strain>
    </source>
</reference>
<keyword evidence="8" id="KW-1185">Reference proteome</keyword>
<dbReference type="InterPro" id="IPR049783">
    <property type="entry name" value="ABC_perm_TupB-like"/>
</dbReference>
<evidence type="ECO:0000256" key="3">
    <source>
        <dbReference type="ARBA" id="ARBA00022989"/>
    </source>
</evidence>
<evidence type="ECO:0000259" key="6">
    <source>
        <dbReference type="PROSITE" id="PS50928"/>
    </source>
</evidence>
<name>A0A5K7ZI64_9BACT</name>
<sequence>MDFILAGFIEAIHLLFGGDGQTWSAVAATLKASTGSMATSLVLGIPLGFVLGYFDFPAKRQARLLVDTALALPTVFIGLVVYAFISNRGPLGEMGLLFTLPGIAIGQTILALPIVIALSATAVESMDRHLRTLLVSLGAGRRQLLFSSLWEVRYGLLAAGLAAYGRVMTEVGISMMVGGNIKWHTRTITTAIALETGKGMFATGIALGLVLIGIAFAVNVCLSFLRKK</sequence>
<dbReference type="PANTHER" id="PTHR43632:SF1">
    <property type="entry name" value="PERMEASE COMPONENT OF TUNGSTATE ABC TRANSPORTER"/>
    <property type="match status" value="1"/>
</dbReference>
<dbReference type="AlphaFoldDB" id="A0A5K7ZI64"/>
<dbReference type="CDD" id="cd06261">
    <property type="entry name" value="TM_PBP2"/>
    <property type="match status" value="1"/>
</dbReference>
<keyword evidence="3 5" id="KW-1133">Transmembrane helix</keyword>
<dbReference type="GO" id="GO:0055085">
    <property type="term" value="P:transmembrane transport"/>
    <property type="evidence" value="ECO:0007669"/>
    <property type="project" value="InterPro"/>
</dbReference>
<organism evidence="7 8">
    <name type="scientific">Desulfosarcina widdelii</name>
    <dbReference type="NCBI Taxonomy" id="947919"/>
    <lineage>
        <taxon>Bacteria</taxon>
        <taxon>Pseudomonadati</taxon>
        <taxon>Thermodesulfobacteriota</taxon>
        <taxon>Desulfobacteria</taxon>
        <taxon>Desulfobacterales</taxon>
        <taxon>Desulfosarcinaceae</taxon>
        <taxon>Desulfosarcina</taxon>
    </lineage>
</organism>
<feature type="transmembrane region" description="Helical" evidence="5">
    <location>
        <begin position="68"/>
        <end position="85"/>
    </location>
</feature>